<feature type="signal peptide" evidence="1">
    <location>
        <begin position="1"/>
        <end position="20"/>
    </location>
</feature>
<sequence length="185" mass="20319">MKTVLRILACALAVCGLTSCPETTVDDDFGLKPEALNVSDWNGDWTPVDDDDVLHLVVTDAAKGLLVVTEPGKKDDKPLEISIREASADKEEKLCFAVVRDPKAKKSGESFMLFRLADDGVLFSWSIDHDAVAAAIKAGQLQGTVKPDKDGAHSHLDSTPANYARLLEPKFWRWTEPSCLKRLKK</sequence>
<accession>A0A7W7YCH2</accession>
<reference evidence="2 3" key="1">
    <citation type="submission" date="2020-08" db="EMBL/GenBank/DDBJ databases">
        <title>Genomic Encyclopedia of Type Strains, Phase IV (KMG-IV): sequencing the most valuable type-strain genomes for metagenomic binning, comparative biology and taxonomic classification.</title>
        <authorList>
            <person name="Goeker M."/>
        </authorList>
    </citation>
    <scope>NUCLEOTIDE SEQUENCE [LARGE SCALE GENOMIC DNA]</scope>
    <source>
        <strain evidence="2 3">DSM 12252</strain>
    </source>
</reference>
<evidence type="ECO:0000313" key="3">
    <source>
        <dbReference type="Proteomes" id="UP000590740"/>
    </source>
</evidence>
<dbReference type="PROSITE" id="PS51257">
    <property type="entry name" value="PROKAR_LIPOPROTEIN"/>
    <property type="match status" value="1"/>
</dbReference>
<keyword evidence="1" id="KW-0732">Signal</keyword>
<feature type="chain" id="PRO_5030618602" description="Lipoprotein" evidence="1">
    <location>
        <begin position="21"/>
        <end position="185"/>
    </location>
</feature>
<evidence type="ECO:0000313" key="2">
    <source>
        <dbReference type="EMBL" id="MBB5033629.1"/>
    </source>
</evidence>
<comment type="caution">
    <text evidence="2">The sequence shown here is derived from an EMBL/GenBank/DDBJ whole genome shotgun (WGS) entry which is preliminary data.</text>
</comment>
<organism evidence="2 3">
    <name type="scientific">Prosthecobacter vanneervenii</name>
    <dbReference type="NCBI Taxonomy" id="48466"/>
    <lineage>
        <taxon>Bacteria</taxon>
        <taxon>Pseudomonadati</taxon>
        <taxon>Verrucomicrobiota</taxon>
        <taxon>Verrucomicrobiia</taxon>
        <taxon>Verrucomicrobiales</taxon>
        <taxon>Verrucomicrobiaceae</taxon>
        <taxon>Prosthecobacter</taxon>
    </lineage>
</organism>
<protein>
    <recommendedName>
        <fullName evidence="4">Lipoprotein</fullName>
    </recommendedName>
</protein>
<dbReference type="AlphaFoldDB" id="A0A7W7YCH2"/>
<evidence type="ECO:0008006" key="4">
    <source>
        <dbReference type="Google" id="ProtNLM"/>
    </source>
</evidence>
<dbReference type="Proteomes" id="UP000590740">
    <property type="component" value="Unassembled WGS sequence"/>
</dbReference>
<proteinExistence type="predicted"/>
<dbReference type="RefSeq" id="WP_184340615.1">
    <property type="nucleotide sequence ID" value="NZ_JACHIG010000006.1"/>
</dbReference>
<dbReference type="EMBL" id="JACHIG010000006">
    <property type="protein sequence ID" value="MBB5033629.1"/>
    <property type="molecule type" value="Genomic_DNA"/>
</dbReference>
<name>A0A7W7YCH2_9BACT</name>
<evidence type="ECO:0000256" key="1">
    <source>
        <dbReference type="SAM" id="SignalP"/>
    </source>
</evidence>
<keyword evidence="3" id="KW-1185">Reference proteome</keyword>
<gene>
    <name evidence="2" type="ORF">HNQ65_003217</name>
</gene>